<feature type="domain" description="4Fe-4S ferredoxin-type" evidence="6">
    <location>
        <begin position="125"/>
        <end position="155"/>
    </location>
</feature>
<gene>
    <name evidence="7" type="ORF">MCOR_30814</name>
</gene>
<reference evidence="7 8" key="1">
    <citation type="submission" date="2020-06" db="EMBL/GenBank/DDBJ databases">
        <authorList>
            <person name="Li R."/>
            <person name="Bekaert M."/>
        </authorList>
    </citation>
    <scope>NUCLEOTIDE SEQUENCE [LARGE SCALE GENOMIC DNA]</scope>
    <source>
        <strain evidence="8">wild</strain>
    </source>
</reference>
<evidence type="ECO:0008006" key="9">
    <source>
        <dbReference type="Google" id="ProtNLM"/>
    </source>
</evidence>
<proteinExistence type="predicted"/>
<sequence length="222" mass="26015">MTKFQHTPEIGPIKLRDFQTRDHQSAKPKTTTFSWKKDTNISRVFTLEMASRASSALEEIQNNYEQRFNCGICMCPKLKMVYGTCQHRICVDCLYCNYDSRRPSMDKCPTCQKDDAFPPFRPDIPEDNIESQRCLGIRSCTNSGCPIEMWEWELEDHLLICPNRADSPAATAKRRRSHPIHTYDETKHQKKTLQLRMARSRSNVHELSRLRPRRPQVLVQLR</sequence>
<keyword evidence="3" id="KW-0862">Zinc</keyword>
<dbReference type="InterPro" id="IPR001841">
    <property type="entry name" value="Znf_RING"/>
</dbReference>
<dbReference type="Gene3D" id="3.30.40.10">
    <property type="entry name" value="Zinc/RING finger domain, C3HC4 (zinc finger)"/>
    <property type="match status" value="1"/>
</dbReference>
<evidence type="ECO:0000256" key="3">
    <source>
        <dbReference type="ARBA" id="ARBA00022833"/>
    </source>
</evidence>
<evidence type="ECO:0000313" key="7">
    <source>
        <dbReference type="EMBL" id="CAC5396224.1"/>
    </source>
</evidence>
<accession>A0A6J8CME8</accession>
<dbReference type="PROSITE" id="PS00518">
    <property type="entry name" value="ZF_RING_1"/>
    <property type="match status" value="1"/>
</dbReference>
<evidence type="ECO:0000256" key="4">
    <source>
        <dbReference type="PROSITE-ProRule" id="PRU00175"/>
    </source>
</evidence>
<dbReference type="PROSITE" id="PS50089">
    <property type="entry name" value="ZF_RING_2"/>
    <property type="match status" value="1"/>
</dbReference>
<evidence type="ECO:0000313" key="8">
    <source>
        <dbReference type="Proteomes" id="UP000507470"/>
    </source>
</evidence>
<dbReference type="PROSITE" id="PS51379">
    <property type="entry name" value="4FE4S_FER_2"/>
    <property type="match status" value="1"/>
</dbReference>
<feature type="domain" description="RING-type" evidence="5">
    <location>
        <begin position="70"/>
        <end position="112"/>
    </location>
</feature>
<dbReference type="EMBL" id="CACVKT020005606">
    <property type="protein sequence ID" value="CAC5396224.1"/>
    <property type="molecule type" value="Genomic_DNA"/>
</dbReference>
<dbReference type="GO" id="GO:0008270">
    <property type="term" value="F:zinc ion binding"/>
    <property type="evidence" value="ECO:0007669"/>
    <property type="project" value="UniProtKB-KW"/>
</dbReference>
<dbReference type="InterPro" id="IPR013083">
    <property type="entry name" value="Znf_RING/FYVE/PHD"/>
</dbReference>
<dbReference type="InterPro" id="IPR017907">
    <property type="entry name" value="Znf_RING_CS"/>
</dbReference>
<keyword evidence="8" id="KW-1185">Reference proteome</keyword>
<evidence type="ECO:0000256" key="2">
    <source>
        <dbReference type="ARBA" id="ARBA00022771"/>
    </source>
</evidence>
<keyword evidence="2 4" id="KW-0863">Zinc-finger</keyword>
<evidence type="ECO:0000259" key="6">
    <source>
        <dbReference type="PROSITE" id="PS51379"/>
    </source>
</evidence>
<dbReference type="AlphaFoldDB" id="A0A6J8CME8"/>
<dbReference type="InterPro" id="IPR017896">
    <property type="entry name" value="4Fe4S_Fe-S-bd"/>
</dbReference>
<dbReference type="OrthoDB" id="6040387at2759"/>
<organism evidence="7 8">
    <name type="scientific">Mytilus coruscus</name>
    <name type="common">Sea mussel</name>
    <dbReference type="NCBI Taxonomy" id="42192"/>
    <lineage>
        <taxon>Eukaryota</taxon>
        <taxon>Metazoa</taxon>
        <taxon>Spiralia</taxon>
        <taxon>Lophotrochozoa</taxon>
        <taxon>Mollusca</taxon>
        <taxon>Bivalvia</taxon>
        <taxon>Autobranchia</taxon>
        <taxon>Pteriomorphia</taxon>
        <taxon>Mytilida</taxon>
        <taxon>Mytiloidea</taxon>
        <taxon>Mytilidae</taxon>
        <taxon>Mytilinae</taxon>
        <taxon>Mytilus</taxon>
    </lineage>
</organism>
<keyword evidence="1" id="KW-0479">Metal-binding</keyword>
<dbReference type="Proteomes" id="UP000507470">
    <property type="component" value="Unassembled WGS sequence"/>
</dbReference>
<evidence type="ECO:0000259" key="5">
    <source>
        <dbReference type="PROSITE" id="PS50089"/>
    </source>
</evidence>
<name>A0A6J8CME8_MYTCO</name>
<protein>
    <recommendedName>
        <fullName evidence="9">RING-type domain-containing protein</fullName>
    </recommendedName>
</protein>
<dbReference type="SUPFAM" id="SSF57850">
    <property type="entry name" value="RING/U-box"/>
    <property type="match status" value="1"/>
</dbReference>
<evidence type="ECO:0000256" key="1">
    <source>
        <dbReference type="ARBA" id="ARBA00022723"/>
    </source>
</evidence>